<sequence length="142" mass="13691">MDITSSSVTMPTRPGKSAQAVGQMAKVAVAEAKAAGVELPKNAQGLAASSIAGGADPSSVFAALTTPPPVEEGDAPSGDPEVVSDDVPTGAVDGESPGSTPETVDAATVAAAEGYEAAASVISVDGVKNGSEIALELLKGTA</sequence>
<protein>
    <submittedName>
        <fullName evidence="3">Uncharacterized protein</fullName>
    </submittedName>
</protein>
<name>A0A2Y9AW87_9RHOB</name>
<feature type="region of interest" description="Disordered" evidence="1">
    <location>
        <begin position="1"/>
        <end position="20"/>
    </location>
</feature>
<dbReference type="Proteomes" id="UP000245839">
    <property type="component" value="Unassembled WGS sequence"/>
</dbReference>
<keyword evidence="4" id="KW-1185">Reference proteome</keyword>
<dbReference type="Proteomes" id="UP000251571">
    <property type="component" value="Unassembled WGS sequence"/>
</dbReference>
<dbReference type="AlphaFoldDB" id="A0A2Y9AW87"/>
<dbReference type="EMBL" id="UETC01000007">
    <property type="protein sequence ID" value="SSA48296.1"/>
    <property type="molecule type" value="Genomic_DNA"/>
</dbReference>
<dbReference type="RefSeq" id="WP_109565134.1">
    <property type="nucleotide sequence ID" value="NZ_QGDJ01000007.1"/>
</dbReference>
<evidence type="ECO:0000313" key="2">
    <source>
        <dbReference type="EMBL" id="PWJ16988.1"/>
    </source>
</evidence>
<accession>A0A2Y9AW87</accession>
<feature type="region of interest" description="Disordered" evidence="1">
    <location>
        <begin position="57"/>
        <end position="103"/>
    </location>
</feature>
<reference evidence="2 4" key="2">
    <citation type="submission" date="2018-03" db="EMBL/GenBank/DDBJ databases">
        <title>Genomic Encyclopedia of Archaeal and Bacterial Type Strains, Phase II (KMG-II): from individual species to whole genera.</title>
        <authorList>
            <person name="Goeker M."/>
        </authorList>
    </citation>
    <scope>NUCLEOTIDE SEQUENCE [LARGE SCALE GENOMIC DNA]</scope>
    <source>
        <strain evidence="2 4">DSM 25227</strain>
    </source>
</reference>
<feature type="compositionally biased region" description="Polar residues" evidence="1">
    <location>
        <begin position="1"/>
        <end position="10"/>
    </location>
</feature>
<evidence type="ECO:0000256" key="1">
    <source>
        <dbReference type="SAM" id="MobiDB-lite"/>
    </source>
</evidence>
<proteinExistence type="predicted"/>
<evidence type="ECO:0000313" key="5">
    <source>
        <dbReference type="Proteomes" id="UP000251571"/>
    </source>
</evidence>
<organism evidence="3 5">
    <name type="scientific">Jannaschia seohaensis</name>
    <dbReference type="NCBI Taxonomy" id="475081"/>
    <lineage>
        <taxon>Bacteria</taxon>
        <taxon>Pseudomonadati</taxon>
        <taxon>Pseudomonadota</taxon>
        <taxon>Alphaproteobacteria</taxon>
        <taxon>Rhodobacterales</taxon>
        <taxon>Roseobacteraceae</taxon>
        <taxon>Jannaschia</taxon>
    </lineage>
</organism>
<gene>
    <name evidence="2" type="ORF">BCF38_107101</name>
    <name evidence="3" type="ORF">SAMN05421539_107101</name>
</gene>
<evidence type="ECO:0000313" key="3">
    <source>
        <dbReference type="EMBL" id="SSA48296.1"/>
    </source>
</evidence>
<reference evidence="3 5" key="1">
    <citation type="submission" date="2016-10" db="EMBL/GenBank/DDBJ databases">
        <authorList>
            <person name="Cai Z."/>
        </authorList>
    </citation>
    <scope>NUCLEOTIDE SEQUENCE [LARGE SCALE GENOMIC DNA]</scope>
    <source>
        <strain evidence="3 5">DSM 25227</strain>
    </source>
</reference>
<dbReference type="EMBL" id="QGDJ01000007">
    <property type="protein sequence ID" value="PWJ16988.1"/>
    <property type="molecule type" value="Genomic_DNA"/>
</dbReference>
<evidence type="ECO:0000313" key="4">
    <source>
        <dbReference type="Proteomes" id="UP000245839"/>
    </source>
</evidence>